<evidence type="ECO:0000259" key="13">
    <source>
        <dbReference type="PROSITE" id="PS50057"/>
    </source>
</evidence>
<evidence type="ECO:0000256" key="11">
    <source>
        <dbReference type="PROSITE-ProRule" id="PRU00782"/>
    </source>
</evidence>
<name>E0VTC8_PEDHC</name>
<feature type="binding site" evidence="11">
    <location>
        <begin position="90"/>
        <end position="97"/>
    </location>
    <ligand>
        <name>ATP</name>
        <dbReference type="ChEBI" id="CHEBI:30616"/>
    </ligand>
</feature>
<dbReference type="PROSITE" id="PS51456">
    <property type="entry name" value="MYOSIN_MOTOR"/>
    <property type="match status" value="1"/>
</dbReference>
<feature type="region of interest" description="Disordered" evidence="12">
    <location>
        <begin position="1755"/>
        <end position="1774"/>
    </location>
</feature>
<dbReference type="HOGENOM" id="CLU_000192_14_0_1"/>
<dbReference type="GeneID" id="8230226"/>
<dbReference type="PANTHER" id="PTHR22692">
    <property type="entry name" value="MYOSIN VII, XV"/>
    <property type="match status" value="1"/>
</dbReference>
<keyword evidence="5 11" id="KW-0547">Nucleotide-binding</keyword>
<evidence type="ECO:0000256" key="3">
    <source>
        <dbReference type="ARBA" id="ARBA00022490"/>
    </source>
</evidence>
<feature type="region of interest" description="Disordered" evidence="12">
    <location>
        <begin position="1845"/>
        <end position="1864"/>
    </location>
</feature>
<dbReference type="STRING" id="121224.E0VTC8"/>
<feature type="compositionally biased region" description="Basic and acidic residues" evidence="12">
    <location>
        <begin position="1649"/>
        <end position="1659"/>
    </location>
</feature>
<dbReference type="PROSITE" id="PS50096">
    <property type="entry name" value="IQ"/>
    <property type="match status" value="3"/>
</dbReference>
<feature type="domain" description="FERM" evidence="13">
    <location>
        <begin position="2632"/>
        <end position="2939"/>
    </location>
</feature>
<evidence type="ECO:0000256" key="9">
    <source>
        <dbReference type="ARBA" id="ARBA00023175"/>
    </source>
</evidence>
<dbReference type="Pfam" id="PF02174">
    <property type="entry name" value="IRS"/>
    <property type="match status" value="1"/>
</dbReference>
<evidence type="ECO:0000256" key="10">
    <source>
        <dbReference type="ARBA" id="ARBA00023203"/>
    </source>
</evidence>
<dbReference type="InterPro" id="IPR036057">
    <property type="entry name" value="MYSc_Myo15"/>
</dbReference>
<protein>
    <submittedName>
        <fullName evidence="16 17">Myosin XV, putative</fullName>
    </submittedName>
</protein>
<dbReference type="OrthoDB" id="8182952at2759"/>
<feature type="compositionally biased region" description="Pro residues" evidence="12">
    <location>
        <begin position="1699"/>
        <end position="1710"/>
    </location>
</feature>
<dbReference type="InterPro" id="IPR027417">
    <property type="entry name" value="P-loop_NTPase"/>
</dbReference>
<dbReference type="CDD" id="cd01387">
    <property type="entry name" value="MYSc_Myo15"/>
    <property type="match status" value="1"/>
</dbReference>
<dbReference type="InterPro" id="IPR000048">
    <property type="entry name" value="IQ_motif_EF-hand-BS"/>
</dbReference>
<dbReference type="Pfam" id="PF26570">
    <property type="entry name" value="MYO15"/>
    <property type="match status" value="1"/>
</dbReference>
<proteinExistence type="inferred from homology"/>
<dbReference type="Gene3D" id="1.20.120.720">
    <property type="entry name" value="Myosin VI head, motor domain, U50 subdomain"/>
    <property type="match status" value="1"/>
</dbReference>
<evidence type="ECO:0000256" key="8">
    <source>
        <dbReference type="ARBA" id="ARBA00023123"/>
    </source>
</evidence>
<dbReference type="GO" id="GO:0009887">
    <property type="term" value="P:animal organ morphogenesis"/>
    <property type="evidence" value="ECO:0007669"/>
    <property type="project" value="UniProtKB-ARBA"/>
</dbReference>
<dbReference type="InterPro" id="IPR019748">
    <property type="entry name" value="FERM_central"/>
</dbReference>
<dbReference type="GO" id="GO:0030182">
    <property type="term" value="P:neuron differentiation"/>
    <property type="evidence" value="ECO:0007669"/>
    <property type="project" value="UniProtKB-ARBA"/>
</dbReference>
<sequence>MSLVLVDLNEASLLWNLKIRYDKELIYTYVGSILVAVNPYKMFDIYGLDMVKKYENQILGTLPPHLFAIGSSAYAALNKTGESQVVVISGESGAGKTESTKLVMQYLAAVNKSPSNLVTEQILEASPLLESFGNAKTVRNDNSSRFGKYLEVHFNKGVIIGAKVTEYLLEKSRIVTQATEERNYHVFYEMLLGLPESQRQSYGLLTPEKYFYLNQGGNCEIDGKNDRDDFQSLLSAMQVLGFTNEEQDTIFRILASVLHLGNVYFHRKQLRHGQEGVEIGSDAEIKWTAHLLKLNTEGIKDALMTKTTEARGERVQTPLTIDQSLDARDAFAKALYHTLFSWLVARINQIVYKGTKRTAAISILDIFGFEDFQENSFEQLCINYANENLQFYFNKHIFKLEQMEYAKEKIQWQTINYVDNVPIINLIAKKPVGILHLLDDESNFPKATDVSFLEKCHYNHALDELYSRPRMSSSEFGLKHYAGQVWYNVDGFLDKNRDTLRSDVVELLISSKIKLISTMFENYRNVYESTKTINKANGRFVTMKPRTPTIAARFHDSLQQLLTLMDQCNPWFVRCIKPNNDKAPMKFDMPIVIEQLRYTGMLETIRIRKTGYPIRLKFSQFYDRYRYFLPDRGSTVAKGTPYRELCRFIFEIKECNSNDYQLGTTRVFLRENLEREFEKERSEILHKAALTLQTNVRGYLARRKYHNIKKSTIKLQSAVRGWRERKKYKIIRRGIIAAQAKFRGKRQRKRYLELSAELKRRAAAEKAARDRAKVKAQKEEQERASRAVAGVNHLEIPAELAFIFSKLDDWEQTHTERNLVKVVGTVASSGPKKHHHLPQDIDHHAFTKFTNIYFKSHVWGMKREPIKTPFLAKAKDMDYQDSLALFKLILRFMNDNNLNGKKETVLGDYIVNKGLSNDKLRDEILCQLCNQTWNNTNDANNERGWLLMANCLSVFPPSHTLQKYLLKYVSDHAYDGYKALCQRKLLQIQSLELPLARCYPPNVLEWRSNRKRVNMALPLYFSDDESATVEVDSWSTGEDLAGFAIRNRGIQECNGWSVVLAGEDDELIRESMGCDYVMDLISEMEIAPAFPVSKNSLLMGHDRIAPKSPMNDDIEVPLIAPRRPINPPPQPPVRKQSRELLEETVNTPRKPINRIRSQSKDHTVESGLSRKSALNDRYFEDGRSRSLDNLLDPEVAMPYKLDNLGLSRSRLNDRYHSVDKIPSNNSIIEGRAVTNQEYMSKSEILLEENLESVSQRGESHRAIELNGSTDGLNDNQSDVIAPLSNVNLDYDYQDIAARSEDDKGSYIRGHPRFIKSQYAGKRAAPGSHSSRAYIEKSDYAAKSSALSDTSEAPSLASHVRRVRVPSQASDVDQFLDDLFMPVLDGNLDELSDARSLAASIKGGGSKKIVENDDDDDRDDNEVASFTSSAQISVGQPYRSRPNVENVDDYITNLFQPIFVNDSVNKLANASTLAQKIKGGGRGVQDKSGTQPGFTPITNMTSPTNVIPGMMSPPPMMMPLFSPTAQSSASLSFMGPGGVTGAAQTMSTANFYPASPDAMMQSAMLHSIPIYNIQGLNHPNQQMDTNLLAYQQNLQRAFLQSAMAQNIQIQQQLFAQNQALQQLLQQQQPTGAPIKSQQQTPVSFGTENSDFWKRENKDEQNPSLSSSKISRGFNATPVQSTITAQIHREQSPLQMNYGIPAPPPLPPPPDAVDPHNRPFIDPYGRAKTVRIGKWRWPPPQDGSQEGSDSFLQFKLRQQRKTTPQKQSSQDSNEDRTEIIEWEEFEMSITDKTEQSSRKSSVSTRRESKEHKSSMKSFELGAQRPSPGSIGKLRISSEMRHKLEMVTSTHSVRSTAKPEKPSLSQVSNMNVPRKLEDNRRLLLEQQLAGRWGSVDSVDQIARVVTKEERVDLQPTNIVRSQVERMEKTSPTGIPSNQNTQWRPNPPPAPVAPHHMDGQQKKPQPPSRSSSIYSSSINPTARPRSPPPPIQPVKRNNFNGNSDLFGINTKESYGHQDYNGRTNGRRDDMFEDHKKENYNNLRNREDLTNPDLTRSRESLFKRKVELDRQSNISEHIDRIEIEESSEFLKPMDIAPPTSIQRHYEVAETKLFPPSTAAFFTYNRIPWKLLVRKEVFSPSEKLTNPLAVHLVFCQIVKDVLGSNCIRITRDQRADMKKLLDGYGITINNVSSQNHKQTIKKNIVELAKEWETYFCRLYPVSGGQTHRTVQYLGISHSGIRLIRKEKGVPQDHLQIIESVQFDDVIETSVPKNSAIEIILRTGGRLVLYTQRAPQIRSMIQKYIVEVEKVRCFLYAYSVEFVRSVADHTSNRDPSVLNFRKGDIIKILSPEHYNQQYQENTRISDKGTENWTGRGPQQRILHSQSKINHKEHNNNNNSNEDEIVQTSINDGKHSLLQFAMHYFRQSPEKFEMLKTADGSISGSLKVIEGKNKKSKEKGKTGKNTSEWTWKEQVDLVKFTAKPIAQSLLQLDTSELSDLAVECFICLMRYMGDLPMPTDVSEVKCVYTILMHCHKFEQLRDEIYCQLMKQTTNNKSIQQESCQRGWRLFSIVAAYFVSSDTLKPFLFKYLETAAYDKRRAYHGTAMVCLQNLRKTFKYGGRKNVPSVEEITAISAGRNSKRQIYRLPGGTEKVVNTKSTTVVQDVIEELCVMINVTNPQEMEEFSVYCIVEGDTFTMPLAREEYILDVTTELQKNHQVFYLIFCRSVWYFPLRLDSQLYVEVVFNQIAPDYLEGLLLVIPGESLEQDIIYDISKIAALLHKAADMTHIPTMKETKFLLPKPALSVRDVKPSQWVNMVQSNWQDCENMSTIQAKAQVLDILSKWPLFGSSFFAVKKAVESKDRTDHILALNRNGVHFIDLITHETLLHYPFSEVISTRKVKSEDGTLFLDMKCGNLMQQRITRLQTDQAHEISRLIRQYITMQQRMGPN</sequence>
<dbReference type="FunCoup" id="E0VTC8">
    <property type="interactions" value="3"/>
</dbReference>
<evidence type="ECO:0000256" key="6">
    <source>
        <dbReference type="ARBA" id="ARBA00022840"/>
    </source>
</evidence>
<dbReference type="PROSITE" id="PS51016">
    <property type="entry name" value="MYTH4"/>
    <property type="match status" value="2"/>
</dbReference>
<evidence type="ECO:0000259" key="14">
    <source>
        <dbReference type="PROSITE" id="PS51016"/>
    </source>
</evidence>
<dbReference type="VEuPathDB" id="VectorBase:PHUM430580"/>
<feature type="region of interest" description="Actin-binding" evidence="11">
    <location>
        <begin position="558"/>
        <end position="580"/>
    </location>
</feature>
<dbReference type="CDD" id="cd13201">
    <property type="entry name" value="FERM_C_MyoXV"/>
    <property type="match status" value="1"/>
</dbReference>
<dbReference type="CTD" id="8230226"/>
<evidence type="ECO:0000256" key="5">
    <source>
        <dbReference type="ARBA" id="ARBA00022741"/>
    </source>
</evidence>
<gene>
    <name evidence="17" type="primary">8230226</name>
    <name evidence="16" type="ORF">Phum_PHUM430580</name>
</gene>
<dbReference type="GO" id="GO:0003779">
    <property type="term" value="F:actin binding"/>
    <property type="evidence" value="ECO:0007669"/>
    <property type="project" value="UniProtKB-KW"/>
</dbReference>
<dbReference type="Proteomes" id="UP000009046">
    <property type="component" value="Unassembled WGS sequence"/>
</dbReference>
<dbReference type="InterPro" id="IPR000857">
    <property type="entry name" value="MyTH4_dom"/>
</dbReference>
<feature type="region of interest" description="Disordered" evidence="12">
    <location>
        <begin position="1150"/>
        <end position="1169"/>
    </location>
</feature>
<feature type="compositionally biased region" description="Basic and acidic residues" evidence="12">
    <location>
        <begin position="1802"/>
        <end position="1811"/>
    </location>
</feature>
<dbReference type="InterPro" id="IPR038185">
    <property type="entry name" value="MyTH4_dom_sf"/>
</dbReference>
<dbReference type="Pfam" id="PF00063">
    <property type="entry name" value="Myosin_head"/>
    <property type="match status" value="1"/>
</dbReference>
<keyword evidence="8 11" id="KW-0518">Myosin</keyword>
<feature type="domain" description="MyTH4" evidence="14">
    <location>
        <begin position="2472"/>
        <end position="2627"/>
    </location>
</feature>
<feature type="domain" description="MyTH4" evidence="14">
    <location>
        <begin position="861"/>
        <end position="1010"/>
    </location>
</feature>
<evidence type="ECO:0000313" key="16">
    <source>
        <dbReference type="EMBL" id="EEB16634.1"/>
    </source>
</evidence>
<dbReference type="RefSeq" id="XP_002429372.1">
    <property type="nucleotide sequence ID" value="XM_002429327.1"/>
</dbReference>
<dbReference type="Pfam" id="PF00784">
    <property type="entry name" value="MyTH4"/>
    <property type="match status" value="2"/>
</dbReference>
<dbReference type="InterPro" id="IPR000299">
    <property type="entry name" value="FERM_domain"/>
</dbReference>
<evidence type="ECO:0000256" key="2">
    <source>
        <dbReference type="ARBA" id="ARBA00008314"/>
    </source>
</evidence>
<dbReference type="InterPro" id="IPR059004">
    <property type="entry name" value="MYO15"/>
</dbReference>
<dbReference type="Gene3D" id="1.25.40.530">
    <property type="entry name" value="MyTH4 domain"/>
    <property type="match status" value="3"/>
</dbReference>
<dbReference type="InterPro" id="IPR011993">
    <property type="entry name" value="PH-like_dom_sf"/>
</dbReference>
<feature type="region of interest" description="Disordered" evidence="12">
    <location>
        <begin position="1478"/>
        <end position="1503"/>
    </location>
</feature>
<dbReference type="InterPro" id="IPR041795">
    <property type="entry name" value="MyoXV_FERM_C"/>
</dbReference>
<reference evidence="16" key="2">
    <citation type="submission" date="2007-04" db="EMBL/GenBank/DDBJ databases">
        <title>The genome of the human body louse.</title>
        <authorList>
            <consortium name="The Human Body Louse Genome Consortium"/>
            <person name="Kirkness E."/>
            <person name="Walenz B."/>
            <person name="Hass B."/>
            <person name="Bruggner R."/>
            <person name="Strausberg R."/>
        </authorList>
    </citation>
    <scope>NUCLEOTIDE SEQUENCE</scope>
    <source>
        <strain evidence="16">USDA</strain>
    </source>
</reference>
<dbReference type="GO" id="GO:0005524">
    <property type="term" value="F:ATP binding"/>
    <property type="evidence" value="ECO:0007669"/>
    <property type="project" value="UniProtKB-UniRule"/>
</dbReference>
<feature type="region of interest" description="Disordered" evidence="12">
    <location>
        <begin position="1629"/>
        <end position="1671"/>
    </location>
</feature>
<feature type="compositionally biased region" description="Polar residues" evidence="12">
    <location>
        <begin position="1926"/>
        <end position="1940"/>
    </location>
</feature>
<evidence type="ECO:0000256" key="12">
    <source>
        <dbReference type="SAM" id="MobiDB-lite"/>
    </source>
</evidence>
<dbReference type="EMBL" id="DS235761">
    <property type="protein sequence ID" value="EEB16634.1"/>
    <property type="molecule type" value="Genomic_DNA"/>
</dbReference>
<dbReference type="Gene3D" id="3.40.850.10">
    <property type="entry name" value="Kinesin motor domain"/>
    <property type="match status" value="1"/>
</dbReference>
<dbReference type="GO" id="GO:0009888">
    <property type="term" value="P:tissue development"/>
    <property type="evidence" value="ECO:0007669"/>
    <property type="project" value="UniProtKB-ARBA"/>
</dbReference>
<feature type="compositionally biased region" description="Polar residues" evidence="12">
    <location>
        <begin position="1634"/>
        <end position="1648"/>
    </location>
</feature>
<keyword evidence="9 11" id="KW-0505">Motor protein</keyword>
<keyword evidence="18" id="KW-1185">Reference proteome</keyword>
<feature type="region of interest" description="Disordered" evidence="12">
    <location>
        <begin position="1693"/>
        <end position="1721"/>
    </location>
</feature>
<dbReference type="Gene3D" id="1.10.10.820">
    <property type="match status" value="1"/>
</dbReference>
<dbReference type="GO" id="GO:0003774">
    <property type="term" value="F:cytoskeletal motor activity"/>
    <property type="evidence" value="ECO:0007669"/>
    <property type="project" value="UniProtKB-UniRule"/>
</dbReference>
<dbReference type="FunFam" id="3.40.850.10:FF:000008">
    <property type="entry name" value="Putative unconventional myosin-IXa"/>
    <property type="match status" value="1"/>
</dbReference>
<dbReference type="EnsemblMetazoa" id="PHUM430580-RA">
    <property type="protein sequence ID" value="PHUM430580-PA"/>
    <property type="gene ID" value="PHUM430580"/>
</dbReference>
<dbReference type="Pfam" id="PF00612">
    <property type="entry name" value="IQ"/>
    <property type="match status" value="2"/>
</dbReference>
<dbReference type="InterPro" id="IPR001609">
    <property type="entry name" value="Myosin_head_motor_dom-like"/>
</dbReference>
<dbReference type="GO" id="GO:0005737">
    <property type="term" value="C:cytoplasm"/>
    <property type="evidence" value="ECO:0007669"/>
    <property type="project" value="UniProtKB-SubCell"/>
</dbReference>
<evidence type="ECO:0000313" key="17">
    <source>
        <dbReference type="EnsemblMetazoa" id="PHUM430580-PA"/>
    </source>
</evidence>
<keyword evidence="7" id="KW-0175">Coiled coil</keyword>
<dbReference type="GO" id="GO:0016459">
    <property type="term" value="C:myosin complex"/>
    <property type="evidence" value="ECO:0007669"/>
    <property type="project" value="UniProtKB-KW"/>
</dbReference>
<dbReference type="SMART" id="SM00139">
    <property type="entry name" value="MyTH4"/>
    <property type="match status" value="2"/>
</dbReference>
<dbReference type="SUPFAM" id="SSF52540">
    <property type="entry name" value="P-loop containing nucleoside triphosphate hydrolases"/>
    <property type="match status" value="1"/>
</dbReference>
<dbReference type="SMART" id="SM00295">
    <property type="entry name" value="B41"/>
    <property type="match status" value="1"/>
</dbReference>
<accession>E0VTC8</accession>
<reference evidence="16" key="1">
    <citation type="submission" date="2007-04" db="EMBL/GenBank/DDBJ databases">
        <title>Annotation of Pediculus humanus corporis strain USDA.</title>
        <authorList>
            <person name="Kirkness E."/>
            <person name="Hannick L."/>
            <person name="Hass B."/>
            <person name="Bruggner R."/>
            <person name="Lawson D."/>
            <person name="Bidwell S."/>
            <person name="Joardar V."/>
            <person name="Caler E."/>
            <person name="Walenz B."/>
            <person name="Inman J."/>
            <person name="Schobel S."/>
            <person name="Galinsky K."/>
            <person name="Amedeo P."/>
            <person name="Strausberg R."/>
        </authorList>
    </citation>
    <scope>NUCLEOTIDE SEQUENCE</scope>
    <source>
        <strain evidence="16">USDA</strain>
    </source>
</reference>
<dbReference type="GO" id="GO:0071944">
    <property type="term" value="C:cell periphery"/>
    <property type="evidence" value="ECO:0007669"/>
    <property type="project" value="UniProtKB-ARBA"/>
</dbReference>
<dbReference type="CDD" id="cd14473">
    <property type="entry name" value="FERM_B-lobe"/>
    <property type="match status" value="1"/>
</dbReference>
<keyword evidence="3" id="KW-0963">Cytoplasm</keyword>
<dbReference type="PRINTS" id="PR00193">
    <property type="entry name" value="MYOSINHEAVY"/>
</dbReference>
<dbReference type="SMART" id="SM00242">
    <property type="entry name" value="MYSc"/>
    <property type="match status" value="1"/>
</dbReference>
<keyword evidence="6 11" id="KW-0067">ATP-binding</keyword>
<dbReference type="Gene3D" id="1.20.5.190">
    <property type="match status" value="1"/>
</dbReference>
<feature type="compositionally biased region" description="Low complexity" evidence="12">
    <location>
        <begin position="1964"/>
        <end position="1980"/>
    </location>
</feature>
<dbReference type="eggNOG" id="KOG4229">
    <property type="taxonomic scope" value="Eukaryota"/>
</dbReference>
<dbReference type="SMART" id="SM00015">
    <property type="entry name" value="IQ"/>
    <property type="match status" value="3"/>
</dbReference>
<evidence type="ECO:0000313" key="18">
    <source>
        <dbReference type="Proteomes" id="UP000009046"/>
    </source>
</evidence>
<dbReference type="SUPFAM" id="SSF50729">
    <property type="entry name" value="PH domain-like"/>
    <property type="match status" value="1"/>
</dbReference>
<dbReference type="OMA" id="NGHGEMI"/>
<feature type="compositionally biased region" description="Polar residues" evidence="12">
    <location>
        <begin position="1486"/>
        <end position="1503"/>
    </location>
</feature>
<dbReference type="InParanoid" id="E0VTC8"/>
<feature type="region of interest" description="Disordered" evidence="12">
    <location>
        <begin position="1913"/>
        <end position="2025"/>
    </location>
</feature>
<evidence type="ECO:0000256" key="4">
    <source>
        <dbReference type="ARBA" id="ARBA00022737"/>
    </source>
</evidence>
<evidence type="ECO:0000256" key="7">
    <source>
        <dbReference type="ARBA" id="ARBA00023054"/>
    </source>
</evidence>
<keyword evidence="4" id="KW-0677">Repeat</keyword>
<dbReference type="Gene3D" id="3.10.20.90">
    <property type="entry name" value="Phosphatidylinositol 3-kinase Catalytic Subunit, Chain A, domain 1"/>
    <property type="match status" value="1"/>
</dbReference>
<comment type="subcellular location">
    <subcellularLocation>
        <location evidence="1">Cytoplasm</location>
    </subcellularLocation>
</comment>
<keyword evidence="10 11" id="KW-0009">Actin-binding</keyword>
<reference evidence="17" key="3">
    <citation type="submission" date="2020-05" db="UniProtKB">
        <authorList>
            <consortium name="EnsemblMetazoa"/>
        </authorList>
    </citation>
    <scope>IDENTIFICATION</scope>
    <source>
        <strain evidence="17">USDA</strain>
    </source>
</reference>
<evidence type="ECO:0000259" key="15">
    <source>
        <dbReference type="PROSITE" id="PS51456"/>
    </source>
</evidence>
<dbReference type="EMBL" id="AAZO01005254">
    <property type="status" value="NOT_ANNOTATED_CDS"/>
    <property type="molecule type" value="Genomic_DNA"/>
</dbReference>
<dbReference type="FunFam" id="1.10.10.820:FF:000001">
    <property type="entry name" value="Myosin heavy chain"/>
    <property type="match status" value="1"/>
</dbReference>
<dbReference type="PROSITE" id="PS50057">
    <property type="entry name" value="FERM_3"/>
    <property type="match status" value="1"/>
</dbReference>
<dbReference type="InterPro" id="IPR019749">
    <property type="entry name" value="Band_41_domain"/>
</dbReference>
<dbReference type="Gene3D" id="6.20.240.20">
    <property type="match status" value="1"/>
</dbReference>
<comment type="similarity">
    <text evidence="2 11">Belongs to the TRAFAC class myosin-kinesin ATPase superfamily. Myosin family.</text>
</comment>
<dbReference type="FunFam" id="1.20.58.530:FF:000005">
    <property type="entry name" value="unconventional myosin-IXa isoform X1"/>
    <property type="match status" value="1"/>
</dbReference>
<feature type="domain" description="Myosin motor" evidence="15">
    <location>
        <begin position="1"/>
        <end position="682"/>
    </location>
</feature>
<feature type="compositionally biased region" description="Polar residues" evidence="12">
    <location>
        <begin position="1759"/>
        <end position="1769"/>
    </location>
</feature>
<dbReference type="KEGG" id="phu:Phum_PHUM430580"/>
<evidence type="ECO:0000256" key="1">
    <source>
        <dbReference type="ARBA" id="ARBA00004496"/>
    </source>
</evidence>
<dbReference type="InterPro" id="IPR002404">
    <property type="entry name" value="IRS_PTB"/>
</dbReference>
<dbReference type="Gene3D" id="1.20.58.530">
    <property type="match status" value="1"/>
</dbReference>
<dbReference type="InterPro" id="IPR051567">
    <property type="entry name" value="Unconventional_Myosin_ATPase"/>
</dbReference>
<dbReference type="PANTHER" id="PTHR22692:SF26">
    <property type="entry name" value="SH3 DOMAIN-CONTAINING PROTEIN"/>
    <property type="match status" value="1"/>
</dbReference>
<dbReference type="InterPro" id="IPR036961">
    <property type="entry name" value="Kinesin_motor_dom_sf"/>
</dbReference>
<dbReference type="Gene3D" id="2.30.29.30">
    <property type="entry name" value="Pleckstrin-homology domain (PH domain)/Phosphotyrosine-binding domain (PTB)"/>
    <property type="match status" value="2"/>
</dbReference>
<organism>
    <name type="scientific">Pediculus humanus subsp. corporis</name>
    <name type="common">Body louse</name>
    <dbReference type="NCBI Taxonomy" id="121224"/>
    <lineage>
        <taxon>Eukaryota</taxon>
        <taxon>Metazoa</taxon>
        <taxon>Ecdysozoa</taxon>
        <taxon>Arthropoda</taxon>
        <taxon>Hexapoda</taxon>
        <taxon>Insecta</taxon>
        <taxon>Pterygota</taxon>
        <taxon>Neoptera</taxon>
        <taxon>Paraneoptera</taxon>
        <taxon>Psocodea</taxon>
        <taxon>Troctomorpha</taxon>
        <taxon>Phthiraptera</taxon>
        <taxon>Anoplura</taxon>
        <taxon>Pediculidae</taxon>
        <taxon>Pediculus</taxon>
    </lineage>
</organism>
<feature type="region of interest" description="Disordered" evidence="12">
    <location>
        <begin position="1779"/>
        <end position="1830"/>
    </location>
</feature>